<dbReference type="SMART" id="SM00245">
    <property type="entry name" value="TSPc"/>
    <property type="match status" value="1"/>
</dbReference>
<dbReference type="CDD" id="cd07561">
    <property type="entry name" value="Peptidase_S41_CPP_like"/>
    <property type="match status" value="1"/>
</dbReference>
<protein>
    <submittedName>
        <fullName evidence="2">C-terminal processing protease CtpA/Prc</fullName>
    </submittedName>
</protein>
<dbReference type="InterPro" id="IPR041613">
    <property type="entry name" value="Pept_S41_N"/>
</dbReference>
<keyword evidence="2" id="KW-0645">Protease</keyword>
<dbReference type="GO" id="GO:0006508">
    <property type="term" value="P:proteolysis"/>
    <property type="evidence" value="ECO:0007669"/>
    <property type="project" value="UniProtKB-KW"/>
</dbReference>
<dbReference type="PANTHER" id="PTHR32060:SF30">
    <property type="entry name" value="CARBOXY-TERMINAL PROCESSING PROTEASE CTPA"/>
    <property type="match status" value="1"/>
</dbReference>
<dbReference type="InterPro" id="IPR036034">
    <property type="entry name" value="PDZ_sf"/>
</dbReference>
<dbReference type="Pfam" id="PF18294">
    <property type="entry name" value="Pept_S41_N"/>
    <property type="match status" value="1"/>
</dbReference>
<dbReference type="EMBL" id="SMAD01000014">
    <property type="protein sequence ID" value="TCS85217.1"/>
    <property type="molecule type" value="Genomic_DNA"/>
</dbReference>
<dbReference type="GO" id="GO:0030288">
    <property type="term" value="C:outer membrane-bounded periplasmic space"/>
    <property type="evidence" value="ECO:0007669"/>
    <property type="project" value="TreeGrafter"/>
</dbReference>
<dbReference type="Gene3D" id="3.30.750.170">
    <property type="match status" value="1"/>
</dbReference>
<dbReference type="SUPFAM" id="SSF52096">
    <property type="entry name" value="ClpP/crotonase"/>
    <property type="match status" value="1"/>
</dbReference>
<dbReference type="Gene3D" id="3.90.226.10">
    <property type="entry name" value="2-enoyl-CoA Hydratase, Chain A, domain 1"/>
    <property type="match status" value="1"/>
</dbReference>
<dbReference type="PANTHER" id="PTHR32060">
    <property type="entry name" value="TAIL-SPECIFIC PROTEASE"/>
    <property type="match status" value="1"/>
</dbReference>
<reference evidence="2 3" key="1">
    <citation type="submission" date="2019-03" db="EMBL/GenBank/DDBJ databases">
        <title>Genomic Encyclopedia of Type Strains, Phase IV (KMG-IV): sequencing the most valuable type-strain genomes for metagenomic binning, comparative biology and taxonomic classification.</title>
        <authorList>
            <person name="Goeker M."/>
        </authorList>
    </citation>
    <scope>NUCLEOTIDE SEQUENCE [LARGE SCALE GENOMIC DNA]</scope>
    <source>
        <strain evidence="2 3">DSM 21100</strain>
    </source>
</reference>
<dbReference type="InterPro" id="IPR005151">
    <property type="entry name" value="Tail-specific_protease"/>
</dbReference>
<evidence type="ECO:0000259" key="1">
    <source>
        <dbReference type="SMART" id="SM00245"/>
    </source>
</evidence>
<evidence type="ECO:0000313" key="3">
    <source>
        <dbReference type="Proteomes" id="UP000295807"/>
    </source>
</evidence>
<gene>
    <name evidence="2" type="ORF">EDD80_11487</name>
</gene>
<dbReference type="AlphaFoldDB" id="A0A4R3KPL9"/>
<dbReference type="Pfam" id="PF03572">
    <property type="entry name" value="Peptidase_S41"/>
    <property type="match status" value="1"/>
</dbReference>
<dbReference type="Gene3D" id="2.30.42.10">
    <property type="match status" value="1"/>
</dbReference>
<sequence>MAALCCAALIASCQKDDVPGQVKENRRVNDWILVNMEREYYWNDDIPANPNMDQDPLEFFESILSSEDRFSWIQESGDELSDNLSGKFESFGYEVKLYYRTNDPNDNRIAAVVVYAYDGSDAASKGLERGMWIGEVNGEELTDGNYTELLFDTGQPQELAVGQLDAEGNFTTEETVTVQATEIQENPIHYHNIIEHGGRKVGYLVYNSFIPGPADDTDEIYDQALKDIFSNFKAGGVNELILDLRYNLGGAVSSATKLAGYIMQGYQEDKIFAIYEDNEEELMALPVSIFYEEGETPPNLGTLNRLYVLVSTNTASASELIINGLKPYMEVTLIGDDVTVGKNVASTTITDQRRNIPENERIKYGLQPIIYKIYNSQMESDFEEGFEPDINVEENFAPFGDMNESFLSAALSEISGGVVTAESLRKLATQHGQEIGSSLDRKPGAGEMFVKPWELPSQK</sequence>
<comment type="caution">
    <text evidence="2">The sequence shown here is derived from an EMBL/GenBank/DDBJ whole genome shotgun (WGS) entry which is preliminary data.</text>
</comment>
<dbReference type="GO" id="GO:0007165">
    <property type="term" value="P:signal transduction"/>
    <property type="evidence" value="ECO:0007669"/>
    <property type="project" value="TreeGrafter"/>
</dbReference>
<proteinExistence type="predicted"/>
<organism evidence="2 3">
    <name type="scientific">Anseongella ginsenosidimutans</name>
    <dbReference type="NCBI Taxonomy" id="496056"/>
    <lineage>
        <taxon>Bacteria</taxon>
        <taxon>Pseudomonadati</taxon>
        <taxon>Bacteroidota</taxon>
        <taxon>Sphingobacteriia</taxon>
        <taxon>Sphingobacteriales</taxon>
        <taxon>Sphingobacteriaceae</taxon>
        <taxon>Anseongella</taxon>
    </lineage>
</organism>
<dbReference type="InterPro" id="IPR029045">
    <property type="entry name" value="ClpP/crotonase-like_dom_sf"/>
</dbReference>
<evidence type="ECO:0000313" key="2">
    <source>
        <dbReference type="EMBL" id="TCS85217.1"/>
    </source>
</evidence>
<dbReference type="GO" id="GO:0004175">
    <property type="term" value="F:endopeptidase activity"/>
    <property type="evidence" value="ECO:0007669"/>
    <property type="project" value="TreeGrafter"/>
</dbReference>
<keyword evidence="2" id="KW-0378">Hydrolase</keyword>
<dbReference type="Proteomes" id="UP000295807">
    <property type="component" value="Unassembled WGS sequence"/>
</dbReference>
<accession>A0A4R3KPL9</accession>
<dbReference type="GO" id="GO:0008236">
    <property type="term" value="F:serine-type peptidase activity"/>
    <property type="evidence" value="ECO:0007669"/>
    <property type="project" value="InterPro"/>
</dbReference>
<feature type="domain" description="Tail specific protease" evidence="1">
    <location>
        <begin position="171"/>
        <end position="393"/>
    </location>
</feature>
<name>A0A4R3KPL9_9SPHI</name>
<keyword evidence="3" id="KW-1185">Reference proteome</keyword>